<proteinExistence type="inferred from homology"/>
<keyword evidence="7" id="KW-1185">Reference proteome</keyword>
<protein>
    <recommendedName>
        <fullName evidence="3">Ribosome maturation factor RimP</fullName>
    </recommendedName>
</protein>
<evidence type="ECO:0000259" key="5">
    <source>
        <dbReference type="Pfam" id="PF17384"/>
    </source>
</evidence>
<gene>
    <name evidence="3" type="primary">rimP</name>
    <name evidence="6" type="ORF">HQ43_02115</name>
</gene>
<organism evidence="6 7">
    <name type="scientific">Porphyromonas canoris</name>
    <dbReference type="NCBI Taxonomy" id="36875"/>
    <lineage>
        <taxon>Bacteria</taxon>
        <taxon>Pseudomonadati</taxon>
        <taxon>Bacteroidota</taxon>
        <taxon>Bacteroidia</taxon>
        <taxon>Bacteroidales</taxon>
        <taxon>Porphyromonadaceae</taxon>
        <taxon>Porphyromonas</taxon>
    </lineage>
</organism>
<feature type="domain" description="Ribosome maturation factor RimP C-terminal" evidence="5">
    <location>
        <begin position="81"/>
        <end position="124"/>
    </location>
</feature>
<evidence type="ECO:0000259" key="4">
    <source>
        <dbReference type="Pfam" id="PF02576"/>
    </source>
</evidence>
<dbReference type="Proteomes" id="UP000030101">
    <property type="component" value="Unassembled WGS sequence"/>
</dbReference>
<dbReference type="EMBL" id="JQZV01000003">
    <property type="protein sequence ID" value="KGN93448.1"/>
    <property type="molecule type" value="Genomic_DNA"/>
</dbReference>
<dbReference type="InterPro" id="IPR036847">
    <property type="entry name" value="RimP_C_sf"/>
</dbReference>
<evidence type="ECO:0000313" key="6">
    <source>
        <dbReference type="EMBL" id="KGN93448.1"/>
    </source>
</evidence>
<dbReference type="NCBIfam" id="NF002531">
    <property type="entry name" value="PRK02001.1"/>
    <property type="match status" value="1"/>
</dbReference>
<feature type="domain" description="Ribosome maturation factor RimP N-terminal" evidence="4">
    <location>
        <begin position="11"/>
        <end position="75"/>
    </location>
</feature>
<comment type="similarity">
    <text evidence="3">Belongs to the RimP family.</text>
</comment>
<keyword evidence="1 3" id="KW-0963">Cytoplasm</keyword>
<keyword evidence="2 3" id="KW-0690">Ribosome biogenesis</keyword>
<comment type="subcellular location">
    <subcellularLocation>
        <location evidence="3">Cytoplasm</location>
    </subcellularLocation>
</comment>
<name>A0ABR4XNH4_9PORP</name>
<dbReference type="RefSeq" id="WP_036788937.1">
    <property type="nucleotide sequence ID" value="NZ_JQZV01000003.1"/>
</dbReference>
<evidence type="ECO:0000256" key="2">
    <source>
        <dbReference type="ARBA" id="ARBA00022517"/>
    </source>
</evidence>
<dbReference type="InterPro" id="IPR003728">
    <property type="entry name" value="Ribosome_maturation_RimP"/>
</dbReference>
<dbReference type="InterPro" id="IPR028998">
    <property type="entry name" value="RimP_C"/>
</dbReference>
<evidence type="ECO:0000313" key="7">
    <source>
        <dbReference type="Proteomes" id="UP000030101"/>
    </source>
</evidence>
<dbReference type="HAMAP" id="MF_01077">
    <property type="entry name" value="RimP"/>
    <property type="match status" value="1"/>
</dbReference>
<evidence type="ECO:0000256" key="1">
    <source>
        <dbReference type="ARBA" id="ARBA00022490"/>
    </source>
</evidence>
<dbReference type="PANTHER" id="PTHR33867">
    <property type="entry name" value="RIBOSOME MATURATION FACTOR RIMP"/>
    <property type="match status" value="1"/>
</dbReference>
<evidence type="ECO:0000256" key="3">
    <source>
        <dbReference type="HAMAP-Rule" id="MF_01077"/>
    </source>
</evidence>
<dbReference type="Pfam" id="PF17384">
    <property type="entry name" value="DUF150_C"/>
    <property type="match status" value="1"/>
</dbReference>
<dbReference type="SUPFAM" id="SSF74942">
    <property type="entry name" value="YhbC-like, C-terminal domain"/>
    <property type="match status" value="1"/>
</dbReference>
<accession>A0ABR4XNH4</accession>
<dbReference type="Gene3D" id="3.30.300.70">
    <property type="entry name" value="RimP-like superfamily, N-terminal"/>
    <property type="match status" value="1"/>
</dbReference>
<sequence>MIDKQDVVALAERFIEESGKEYFLVEVSVHPGNAISIEFDHMDGVSIDECVALSKYVEKGLDREVEDFELEVGSPVLTDPLRHPLQYRKFFGETVEVLLKNGQKKKGTLVSFDGQTVTVEVTEMLKKEGDKRKKAYKEEMKFSLDEIKWTKYIVPFK</sequence>
<dbReference type="PANTHER" id="PTHR33867:SF1">
    <property type="entry name" value="RIBOSOME MATURATION FACTOR RIMP"/>
    <property type="match status" value="1"/>
</dbReference>
<dbReference type="SUPFAM" id="SSF75420">
    <property type="entry name" value="YhbC-like, N-terminal domain"/>
    <property type="match status" value="1"/>
</dbReference>
<dbReference type="InterPro" id="IPR035956">
    <property type="entry name" value="RimP_N_sf"/>
</dbReference>
<dbReference type="Pfam" id="PF02576">
    <property type="entry name" value="RimP_N"/>
    <property type="match status" value="1"/>
</dbReference>
<comment type="function">
    <text evidence="3">Required for maturation of 30S ribosomal subunits.</text>
</comment>
<reference evidence="6 7" key="1">
    <citation type="submission" date="2014-08" db="EMBL/GenBank/DDBJ databases">
        <title>Porphyromonas canoris strain:OH2762 Genome sequencing.</title>
        <authorList>
            <person name="Wallis C."/>
            <person name="Deusch O."/>
            <person name="O'Flynn C."/>
            <person name="Davis I."/>
            <person name="Jospin G."/>
            <person name="Darling A.E."/>
            <person name="Coil D.A."/>
            <person name="Alexiev A."/>
            <person name="Horsfall A."/>
            <person name="Kirkwood N."/>
            <person name="Harris S."/>
            <person name="Eisen J.A."/>
        </authorList>
    </citation>
    <scope>NUCLEOTIDE SEQUENCE [LARGE SCALE GENOMIC DNA]</scope>
    <source>
        <strain evidence="7">COT-108 OH2762</strain>
    </source>
</reference>
<comment type="caution">
    <text evidence="6">The sequence shown here is derived from an EMBL/GenBank/DDBJ whole genome shotgun (WGS) entry which is preliminary data.</text>
</comment>
<dbReference type="InterPro" id="IPR028989">
    <property type="entry name" value="RimP_N"/>
</dbReference>